<dbReference type="InterPro" id="IPR051200">
    <property type="entry name" value="Host-pathogen_enzymatic-act"/>
</dbReference>
<dbReference type="PANTHER" id="PTHR47197">
    <property type="entry name" value="PROTEIN NIRF"/>
    <property type="match status" value="1"/>
</dbReference>
<gene>
    <name evidence="2" type="ORF">PT974_10107</name>
</gene>
<evidence type="ECO:0000313" key="2">
    <source>
        <dbReference type="EMBL" id="KAK5988621.1"/>
    </source>
</evidence>
<proteinExistence type="predicted"/>
<dbReference type="EMBL" id="JAVFKD010000015">
    <property type="protein sequence ID" value="KAK5988621.1"/>
    <property type="molecule type" value="Genomic_DNA"/>
</dbReference>
<dbReference type="Proteomes" id="UP001338125">
    <property type="component" value="Unassembled WGS sequence"/>
</dbReference>
<dbReference type="SUPFAM" id="SSF50974">
    <property type="entry name" value="Nitrous oxide reductase, N-terminal domain"/>
    <property type="match status" value="1"/>
</dbReference>
<protein>
    <recommendedName>
        <fullName evidence="4">40-residue YVTN family beta-propeller repeat-containing protein</fullName>
    </recommendedName>
</protein>
<dbReference type="InterPro" id="IPR011045">
    <property type="entry name" value="N2O_reductase_N"/>
</dbReference>
<keyword evidence="3" id="KW-1185">Reference proteome</keyword>
<dbReference type="Gene3D" id="2.130.10.10">
    <property type="entry name" value="YVTN repeat-like/Quinoprotein amine dehydrogenase"/>
    <property type="match status" value="2"/>
</dbReference>
<dbReference type="PANTHER" id="PTHR47197:SF3">
    <property type="entry name" value="DIHYDRO-HEME D1 DEHYDROGENASE"/>
    <property type="match status" value="1"/>
</dbReference>
<organism evidence="2 3">
    <name type="scientific">Cladobotryum mycophilum</name>
    <dbReference type="NCBI Taxonomy" id="491253"/>
    <lineage>
        <taxon>Eukaryota</taxon>
        <taxon>Fungi</taxon>
        <taxon>Dikarya</taxon>
        <taxon>Ascomycota</taxon>
        <taxon>Pezizomycotina</taxon>
        <taxon>Sordariomycetes</taxon>
        <taxon>Hypocreomycetidae</taxon>
        <taxon>Hypocreales</taxon>
        <taxon>Hypocreaceae</taxon>
        <taxon>Cladobotryum</taxon>
    </lineage>
</organism>
<dbReference type="InterPro" id="IPR019405">
    <property type="entry name" value="Lactonase_7-beta_prop"/>
</dbReference>
<dbReference type="InterPro" id="IPR015943">
    <property type="entry name" value="WD40/YVTN_repeat-like_dom_sf"/>
</dbReference>
<evidence type="ECO:0000313" key="3">
    <source>
        <dbReference type="Proteomes" id="UP001338125"/>
    </source>
</evidence>
<comment type="caution">
    <text evidence="2">The sequence shown here is derived from an EMBL/GenBank/DDBJ whole genome shotgun (WGS) entry which is preliminary data.</text>
</comment>
<name>A0ABR0S9U9_9HYPO</name>
<dbReference type="Pfam" id="PF10282">
    <property type="entry name" value="Lactonase"/>
    <property type="match status" value="1"/>
</dbReference>
<sequence>MMMTMMFTRKVISLLALGALASAQVQAPALAGHGAPISDADRIYTGDQSSNTITVIKPKTGEVLGTINLGDSRLTDVIGPQYVKVVNSHGLGFSRDGKYIVSLSVTSNTVTVIRCADNSIVSQTSIDRNPHEAFFSADNRTIWVGTRGTDRIDIVDGFTGGIVGRVDSYGGPSKVLFSPDGKYAYANHIRSPSLSVIDVRSRKVVHNITGLVDKFSSDMMLSADGQRLWAAHKMVGKISIIDLRQNKVIGGLDTGSETNHPNFAVLNGTTYGFVTVAATNETKMYAQPDASKMPVYVGTIPSSGVEPHGLWPSADNTRMYIVNEHSDTVDIVDLTLNPPKVVKTLNVGQEGQALIYVANAVPSGDGKQNLGTSGLYNKPAVNKIITQEGAAVKAGNPDPSALITVRPQGGLDEFQIIGRDLQFNTTYTVSGSCCKCGDIKIPLVDFKATAPMGDGCGTAPQVLAFFKFFGVYELDSLVLTSVPDGMADV</sequence>
<evidence type="ECO:0008006" key="4">
    <source>
        <dbReference type="Google" id="ProtNLM"/>
    </source>
</evidence>
<reference evidence="2 3" key="1">
    <citation type="submission" date="2024-01" db="EMBL/GenBank/DDBJ databases">
        <title>Complete genome of Cladobotryum mycophilum ATHUM6906.</title>
        <authorList>
            <person name="Christinaki A.C."/>
            <person name="Myridakis A.I."/>
            <person name="Kouvelis V.N."/>
        </authorList>
    </citation>
    <scope>NUCLEOTIDE SEQUENCE [LARGE SCALE GENOMIC DNA]</scope>
    <source>
        <strain evidence="2 3">ATHUM6906</strain>
    </source>
</reference>
<keyword evidence="1" id="KW-0732">Signal</keyword>
<feature type="signal peptide" evidence="1">
    <location>
        <begin position="1"/>
        <end position="23"/>
    </location>
</feature>
<evidence type="ECO:0000256" key="1">
    <source>
        <dbReference type="SAM" id="SignalP"/>
    </source>
</evidence>
<feature type="chain" id="PRO_5045829871" description="40-residue YVTN family beta-propeller repeat-containing protein" evidence="1">
    <location>
        <begin position="24"/>
        <end position="489"/>
    </location>
</feature>
<accession>A0ABR0S9U9</accession>